<protein>
    <submittedName>
        <fullName evidence="1">Photorhabdus luminescens subsp. laumondii TTO1 complete genome segment 7/17</fullName>
    </submittedName>
</protein>
<evidence type="ECO:0000313" key="2">
    <source>
        <dbReference type="Proteomes" id="UP000002514"/>
    </source>
</evidence>
<evidence type="ECO:0000313" key="1">
    <source>
        <dbReference type="EMBL" id="CAE14119.1"/>
    </source>
</evidence>
<organism evidence="1 2">
    <name type="scientific">Photorhabdus laumondii subsp. laumondii (strain DSM 15139 / CIP 105565 / TT01)</name>
    <name type="common">Photorhabdus luminescens subsp. laumondii</name>
    <dbReference type="NCBI Taxonomy" id="243265"/>
    <lineage>
        <taxon>Bacteria</taxon>
        <taxon>Pseudomonadati</taxon>
        <taxon>Pseudomonadota</taxon>
        <taxon>Gammaproteobacteria</taxon>
        <taxon>Enterobacterales</taxon>
        <taxon>Morganellaceae</taxon>
        <taxon>Photorhabdus</taxon>
    </lineage>
</organism>
<name>Q7N5V6_PHOLL</name>
<keyword evidence="2" id="KW-1185">Reference proteome</keyword>
<gene>
    <name evidence="1" type="ordered locus">plu1826</name>
</gene>
<accession>Q7N5V6</accession>
<reference evidence="2" key="1">
    <citation type="journal article" date="2003" name="Nat. Biotechnol.">
        <title>The genome sequence of the entomopathogenic bacterium Photorhabdus luminescens.</title>
        <authorList>
            <person name="Duchaud E."/>
            <person name="Rusniok C."/>
            <person name="Frangeul L."/>
            <person name="Buchrieser C."/>
            <person name="Givaudan A."/>
            <person name="Taourit S."/>
            <person name="Bocs S."/>
            <person name="Boursaux-Eude C."/>
            <person name="Chandler M."/>
            <person name="Charles J.-F."/>
            <person name="Dassa E."/>
            <person name="Derose R."/>
            <person name="Derzelle S."/>
            <person name="Freyssinet G."/>
            <person name="Gaudriault S."/>
            <person name="Medigue C."/>
            <person name="Lanois A."/>
            <person name="Powell K."/>
            <person name="Siguier P."/>
            <person name="Vincent R."/>
            <person name="Wingate V."/>
            <person name="Zouine M."/>
            <person name="Glaser P."/>
            <person name="Boemare N."/>
            <person name="Danchin A."/>
            <person name="Kunst F."/>
        </authorList>
    </citation>
    <scope>NUCLEOTIDE SEQUENCE [LARGE SCALE GENOMIC DNA]</scope>
    <source>
        <strain evidence="2">DSM 15139 / CIP 105565 / TT01</strain>
    </source>
</reference>
<dbReference type="AlphaFoldDB" id="Q7N5V6"/>
<dbReference type="KEGG" id="plu:plu1826"/>
<proteinExistence type="predicted"/>
<dbReference type="HOGENOM" id="CLU_2992723_0_0_6"/>
<sequence length="57" mass="6542">MHTSLAFSQAERTLDGIVFHDSPLVRFPTIAGFNKIHGTISRFIHPFHTRERAFVHP</sequence>
<dbReference type="EMBL" id="BX571865">
    <property type="protein sequence ID" value="CAE14119.1"/>
    <property type="molecule type" value="Genomic_DNA"/>
</dbReference>
<dbReference type="Proteomes" id="UP000002514">
    <property type="component" value="Chromosome"/>
</dbReference>